<organism evidence="9 10">
    <name type="scientific">Cucumis melo var. makuwa</name>
    <name type="common">Oriental melon</name>
    <dbReference type="NCBI Taxonomy" id="1194695"/>
    <lineage>
        <taxon>Eukaryota</taxon>
        <taxon>Viridiplantae</taxon>
        <taxon>Streptophyta</taxon>
        <taxon>Embryophyta</taxon>
        <taxon>Tracheophyta</taxon>
        <taxon>Spermatophyta</taxon>
        <taxon>Magnoliopsida</taxon>
        <taxon>eudicotyledons</taxon>
        <taxon>Gunneridae</taxon>
        <taxon>Pentapetalae</taxon>
        <taxon>rosids</taxon>
        <taxon>fabids</taxon>
        <taxon>Cucurbitales</taxon>
        <taxon>Cucurbitaceae</taxon>
        <taxon>Benincaseae</taxon>
        <taxon>Cucumis</taxon>
    </lineage>
</organism>
<comment type="caution">
    <text evidence="9">The sequence shown here is derived from an EMBL/GenBank/DDBJ whole genome shotgun (WGS) entry which is preliminary data.</text>
</comment>
<keyword evidence="2" id="KW-0548">Nucleotidyltransferase</keyword>
<reference evidence="9 10" key="1">
    <citation type="submission" date="2019-08" db="EMBL/GenBank/DDBJ databases">
        <title>Draft genome sequences of two oriental melons (Cucumis melo L. var makuwa).</title>
        <authorList>
            <person name="Kwon S.-Y."/>
        </authorList>
    </citation>
    <scope>NUCLEOTIDE SEQUENCE [LARGE SCALE GENOMIC DNA]</scope>
    <source>
        <strain evidence="10">cv. Chang Bougi</strain>
        <tissue evidence="9">Leaf</tissue>
    </source>
</reference>
<dbReference type="GO" id="GO:0004519">
    <property type="term" value="F:endonuclease activity"/>
    <property type="evidence" value="ECO:0007669"/>
    <property type="project" value="UniProtKB-KW"/>
</dbReference>
<evidence type="ECO:0000256" key="2">
    <source>
        <dbReference type="ARBA" id="ARBA00022695"/>
    </source>
</evidence>
<dbReference type="GO" id="GO:0016787">
    <property type="term" value="F:hydrolase activity"/>
    <property type="evidence" value="ECO:0007669"/>
    <property type="project" value="UniProtKB-KW"/>
</dbReference>
<sequence length="272" mass="31421">MDEISKTCADKEPSPNDVLTQALDTQESSGRCKTNLEKEEMNATTKVVKEEVNVDVIILNDQQEDAIDVRNEKEVIRDFNIKMSLPLKTILKFAEKGHWAFLAINAYDETVYYLDSHRTTSKVDIRYVTNTAITIFRSQKNIQTSRKQPIWKTMKIDTRTSYSQLELNEVRIELAELLGKLVLLIVDIGELVLIWSKEKQSDPPYLLLEQNPQEAQENYTTTEKDLLAIVFAIEKFRSDIVGSKVTVHSDHFAIRYLMVKKDAKPQLIRWIL</sequence>
<feature type="compositionally biased region" description="Basic and acidic residues" evidence="7">
    <location>
        <begin position="1"/>
        <end position="14"/>
    </location>
</feature>
<feature type="region of interest" description="Disordered" evidence="7">
    <location>
        <begin position="1"/>
        <end position="26"/>
    </location>
</feature>
<keyword evidence="6" id="KW-0695">RNA-directed DNA polymerase</keyword>
<protein>
    <submittedName>
        <fullName evidence="9">Putative Polyprotein</fullName>
    </submittedName>
</protein>
<evidence type="ECO:0000256" key="4">
    <source>
        <dbReference type="ARBA" id="ARBA00022759"/>
    </source>
</evidence>
<dbReference type="InterPro" id="IPR041373">
    <property type="entry name" value="RT_RNaseH"/>
</dbReference>
<evidence type="ECO:0000256" key="5">
    <source>
        <dbReference type="ARBA" id="ARBA00022801"/>
    </source>
</evidence>
<evidence type="ECO:0000313" key="10">
    <source>
        <dbReference type="Proteomes" id="UP000321947"/>
    </source>
</evidence>
<proteinExistence type="predicted"/>
<dbReference type="Proteomes" id="UP000321947">
    <property type="component" value="Unassembled WGS sequence"/>
</dbReference>
<evidence type="ECO:0000256" key="3">
    <source>
        <dbReference type="ARBA" id="ARBA00022722"/>
    </source>
</evidence>
<evidence type="ECO:0000313" key="9">
    <source>
        <dbReference type="EMBL" id="TYK15882.1"/>
    </source>
</evidence>
<feature type="compositionally biased region" description="Polar residues" evidence="7">
    <location>
        <begin position="17"/>
        <end position="26"/>
    </location>
</feature>
<evidence type="ECO:0000256" key="1">
    <source>
        <dbReference type="ARBA" id="ARBA00022679"/>
    </source>
</evidence>
<accession>A0A5D3CWI0</accession>
<dbReference type="AlphaFoldDB" id="A0A5D3CWI0"/>
<name>A0A5D3CWI0_CUCMM</name>
<evidence type="ECO:0000259" key="8">
    <source>
        <dbReference type="Pfam" id="PF17917"/>
    </source>
</evidence>
<keyword evidence="5" id="KW-0378">Hydrolase</keyword>
<keyword evidence="4" id="KW-0255">Endonuclease</keyword>
<keyword evidence="1" id="KW-0808">Transferase</keyword>
<dbReference type="SUPFAM" id="SSF56672">
    <property type="entry name" value="DNA/RNA polymerases"/>
    <property type="match status" value="1"/>
</dbReference>
<dbReference type="Pfam" id="PF17917">
    <property type="entry name" value="RT_RNaseH"/>
    <property type="match status" value="1"/>
</dbReference>
<evidence type="ECO:0000256" key="6">
    <source>
        <dbReference type="ARBA" id="ARBA00022918"/>
    </source>
</evidence>
<feature type="domain" description="Reverse transcriptase RNase H-like" evidence="8">
    <location>
        <begin position="208"/>
        <end position="271"/>
    </location>
</feature>
<gene>
    <name evidence="9" type="ORF">E5676_scaffold637G00620</name>
</gene>
<dbReference type="GO" id="GO:0003964">
    <property type="term" value="F:RNA-directed DNA polymerase activity"/>
    <property type="evidence" value="ECO:0007669"/>
    <property type="project" value="UniProtKB-KW"/>
</dbReference>
<dbReference type="EMBL" id="SSTD01008459">
    <property type="protein sequence ID" value="TYK15882.1"/>
    <property type="molecule type" value="Genomic_DNA"/>
</dbReference>
<dbReference type="InterPro" id="IPR043502">
    <property type="entry name" value="DNA/RNA_pol_sf"/>
</dbReference>
<keyword evidence="3" id="KW-0540">Nuclease</keyword>
<evidence type="ECO:0000256" key="7">
    <source>
        <dbReference type="SAM" id="MobiDB-lite"/>
    </source>
</evidence>